<dbReference type="GO" id="GO:0071555">
    <property type="term" value="P:cell wall organization"/>
    <property type="evidence" value="ECO:0007669"/>
    <property type="project" value="UniProtKB-KW"/>
</dbReference>
<evidence type="ECO:0000256" key="3">
    <source>
        <dbReference type="ARBA" id="ARBA00022960"/>
    </source>
</evidence>
<feature type="domain" description="Mur ligase N-terminal catalytic" evidence="9">
    <location>
        <begin position="23"/>
        <end position="95"/>
    </location>
</feature>
<dbReference type="GO" id="GO:0008765">
    <property type="term" value="F:UDP-N-acetylmuramoylalanyl-D-glutamate-2,6-diaminopimelate ligase activity"/>
    <property type="evidence" value="ECO:0007669"/>
    <property type="project" value="UniProtKB-UniRule"/>
</dbReference>
<dbReference type="GO" id="GO:0000287">
    <property type="term" value="F:magnesium ion binding"/>
    <property type="evidence" value="ECO:0007669"/>
    <property type="project" value="UniProtKB-UniRule"/>
</dbReference>
<dbReference type="GO" id="GO:0008360">
    <property type="term" value="P:regulation of cell shape"/>
    <property type="evidence" value="ECO:0007669"/>
    <property type="project" value="UniProtKB-KW"/>
</dbReference>
<dbReference type="InterPro" id="IPR000713">
    <property type="entry name" value="Mur_ligase_N"/>
</dbReference>
<dbReference type="SUPFAM" id="SSF63418">
    <property type="entry name" value="MurE/MurF N-terminal domain"/>
    <property type="match status" value="1"/>
</dbReference>
<dbReference type="EMBL" id="SHKP01000007">
    <property type="protein sequence ID" value="RZT94942.1"/>
    <property type="molecule type" value="Genomic_DNA"/>
</dbReference>
<feature type="binding site" evidence="7">
    <location>
        <begin position="110"/>
        <end position="116"/>
    </location>
    <ligand>
        <name>ATP</name>
        <dbReference type="ChEBI" id="CHEBI:30616"/>
    </ligand>
</feature>
<dbReference type="Pfam" id="PF08245">
    <property type="entry name" value="Mur_ligase_M"/>
    <property type="match status" value="1"/>
</dbReference>
<dbReference type="InterPro" id="IPR004101">
    <property type="entry name" value="Mur_ligase_C"/>
</dbReference>
<dbReference type="EC" id="6.3.2.13" evidence="7"/>
<dbReference type="GO" id="GO:0051301">
    <property type="term" value="P:cell division"/>
    <property type="evidence" value="ECO:0007669"/>
    <property type="project" value="UniProtKB-KW"/>
</dbReference>
<evidence type="ECO:0000313" key="12">
    <source>
        <dbReference type="EMBL" id="RZT94942.1"/>
    </source>
</evidence>
<keyword evidence="7" id="KW-0547">Nucleotide-binding</keyword>
<organism evidence="12 13">
    <name type="scientific">Rivibacter subsaxonicus</name>
    <dbReference type="NCBI Taxonomy" id="457575"/>
    <lineage>
        <taxon>Bacteria</taxon>
        <taxon>Pseudomonadati</taxon>
        <taxon>Pseudomonadota</taxon>
        <taxon>Betaproteobacteria</taxon>
        <taxon>Burkholderiales</taxon>
        <taxon>Rivibacter</taxon>
    </lineage>
</organism>
<feature type="binding site" evidence="7">
    <location>
        <position position="185"/>
    </location>
    <ligand>
        <name>UDP-N-acetyl-alpha-D-muramoyl-L-alanyl-D-glutamate</name>
        <dbReference type="ChEBI" id="CHEBI:83900"/>
    </ligand>
</feature>
<sequence>MLTRLKSPEAAARWLDEWVTGTLRTDSRAVQPGDAFIAWPGYANDGRQYVAQALAAGATTCVVEAEGVEAFGFTDARVAALPRLKAATGAIANAFYGRSGERLRMVATTGTNGKTSTAWWTAQALTLLGQRCGVIGTLGVGQPPLGANEAQIEFTGLTTPDPVTLHAALRRFADEGYAACAMEASSIGIVEHRLDATQVEVALFTNFTRDHLDYHGTMEAYWAAKRQLFAWPGLKAAVVNLDDGQGAQLAKELAGALELWTYAVGGAAARLSAHDVGYTSEGLKFTLRERDGGEAVVRTTLIGDYNVSNLLAVIGGLRALGVPLADAAALCPQLTAVPGRMQRVGGGQGEPLAVVDYAHTPDALEKVLAALRSLSHARGGRLLCVFGCGGNRDASKRPLMGAIAERLADAVIVTSDNPRREAPGAILEQIAAGLQKPQSAQIVEDRRDAIARTLAGADARDVVLIAGKGHEDYQEIEGVKHPFSDVAEALTALARRRTA</sequence>
<comment type="function">
    <text evidence="7">Catalyzes the addition of meso-diaminopimelic acid to the nucleotide precursor UDP-N-acetylmuramoyl-L-alanyl-D-glutamate (UMAG) in the biosynthesis of bacterial cell-wall peptidoglycan.</text>
</comment>
<evidence type="ECO:0000256" key="4">
    <source>
        <dbReference type="ARBA" id="ARBA00022984"/>
    </source>
</evidence>
<dbReference type="NCBIfam" id="TIGR01085">
    <property type="entry name" value="murE"/>
    <property type="match status" value="1"/>
</dbReference>
<dbReference type="Gene3D" id="3.90.190.20">
    <property type="entry name" value="Mur ligase, C-terminal domain"/>
    <property type="match status" value="1"/>
</dbReference>
<dbReference type="InterPro" id="IPR005761">
    <property type="entry name" value="UDP-N-AcMur-Glu-dNH2Pim_ligase"/>
</dbReference>
<keyword evidence="7" id="KW-0460">Magnesium</keyword>
<comment type="cofactor">
    <cofactor evidence="7">
        <name>Mg(2+)</name>
        <dbReference type="ChEBI" id="CHEBI:18420"/>
    </cofactor>
</comment>
<dbReference type="InterPro" id="IPR013221">
    <property type="entry name" value="Mur_ligase_cen"/>
</dbReference>
<dbReference type="HAMAP" id="MF_00208">
    <property type="entry name" value="MurE"/>
    <property type="match status" value="1"/>
</dbReference>
<evidence type="ECO:0000259" key="10">
    <source>
        <dbReference type="Pfam" id="PF02875"/>
    </source>
</evidence>
<dbReference type="Pfam" id="PF02875">
    <property type="entry name" value="Mur_ligase_C"/>
    <property type="match status" value="1"/>
</dbReference>
<dbReference type="RefSeq" id="WP_130432957.1">
    <property type="nucleotide sequence ID" value="NZ_SHKP01000007.1"/>
</dbReference>
<feature type="domain" description="Mur ligase central" evidence="11">
    <location>
        <begin position="109"/>
        <end position="315"/>
    </location>
</feature>
<dbReference type="Gene3D" id="3.40.1390.10">
    <property type="entry name" value="MurE/MurF, N-terminal domain"/>
    <property type="match status" value="1"/>
</dbReference>
<dbReference type="GO" id="GO:0005737">
    <property type="term" value="C:cytoplasm"/>
    <property type="evidence" value="ECO:0007669"/>
    <property type="project" value="UniProtKB-SubCell"/>
</dbReference>
<feature type="binding site" evidence="7">
    <location>
        <position position="471"/>
    </location>
    <ligand>
        <name>meso-2,6-diaminopimelate</name>
        <dbReference type="ChEBI" id="CHEBI:57791"/>
    </ligand>
</feature>
<keyword evidence="5 7" id="KW-0131">Cell cycle</keyword>
<keyword evidence="6 7" id="KW-0961">Cell wall biogenesis/degradation</keyword>
<dbReference type="InterPro" id="IPR036565">
    <property type="entry name" value="Mur-like_cat_sf"/>
</dbReference>
<keyword evidence="7" id="KW-0963">Cytoplasm</keyword>
<evidence type="ECO:0000256" key="1">
    <source>
        <dbReference type="ARBA" id="ARBA00005898"/>
    </source>
</evidence>
<accession>A0A4Q7VG08</accession>
<feature type="modified residue" description="N6-carboxylysine" evidence="7">
    <location>
        <position position="225"/>
    </location>
</feature>
<feature type="binding site" evidence="7">
    <location>
        <begin position="158"/>
        <end position="159"/>
    </location>
    <ligand>
        <name>UDP-N-acetyl-alpha-D-muramoyl-L-alanyl-D-glutamate</name>
        <dbReference type="ChEBI" id="CHEBI:83900"/>
    </ligand>
</feature>
<evidence type="ECO:0000256" key="7">
    <source>
        <dbReference type="HAMAP-Rule" id="MF_00208"/>
    </source>
</evidence>
<gene>
    <name evidence="7" type="primary">murE</name>
    <name evidence="12" type="ORF">EV670_2688</name>
</gene>
<dbReference type="Gene3D" id="3.40.1190.10">
    <property type="entry name" value="Mur-like, catalytic domain"/>
    <property type="match status" value="1"/>
</dbReference>
<evidence type="ECO:0000256" key="2">
    <source>
        <dbReference type="ARBA" id="ARBA00022618"/>
    </source>
</evidence>
<keyword evidence="7" id="KW-0067">ATP-binding</keyword>
<proteinExistence type="inferred from homology"/>
<evidence type="ECO:0000259" key="11">
    <source>
        <dbReference type="Pfam" id="PF08245"/>
    </source>
</evidence>
<comment type="caution">
    <text evidence="12">The sequence shown here is derived from an EMBL/GenBank/DDBJ whole genome shotgun (WGS) entry which is preliminary data.</text>
</comment>
<dbReference type="SUPFAM" id="SSF53244">
    <property type="entry name" value="MurD-like peptide ligases, peptide-binding domain"/>
    <property type="match status" value="1"/>
</dbReference>
<keyword evidence="2 7" id="KW-0132">Cell division</keyword>
<keyword evidence="7 12" id="KW-0436">Ligase</keyword>
<dbReference type="GO" id="GO:0009252">
    <property type="term" value="P:peptidoglycan biosynthetic process"/>
    <property type="evidence" value="ECO:0007669"/>
    <property type="project" value="UniProtKB-UniRule"/>
</dbReference>
<evidence type="ECO:0000256" key="5">
    <source>
        <dbReference type="ARBA" id="ARBA00023306"/>
    </source>
</evidence>
<comment type="catalytic activity">
    <reaction evidence="7">
        <text>UDP-N-acetyl-alpha-D-muramoyl-L-alanyl-D-glutamate + meso-2,6-diaminopimelate + ATP = UDP-N-acetyl-alpha-D-muramoyl-L-alanyl-gamma-D-glutamyl-meso-2,6-diaminopimelate + ADP + phosphate + H(+)</text>
        <dbReference type="Rhea" id="RHEA:23676"/>
        <dbReference type="ChEBI" id="CHEBI:15378"/>
        <dbReference type="ChEBI" id="CHEBI:30616"/>
        <dbReference type="ChEBI" id="CHEBI:43474"/>
        <dbReference type="ChEBI" id="CHEBI:57791"/>
        <dbReference type="ChEBI" id="CHEBI:83900"/>
        <dbReference type="ChEBI" id="CHEBI:83905"/>
        <dbReference type="ChEBI" id="CHEBI:456216"/>
        <dbReference type="EC" id="6.3.2.13"/>
    </reaction>
</comment>
<evidence type="ECO:0000313" key="13">
    <source>
        <dbReference type="Proteomes" id="UP000293671"/>
    </source>
</evidence>
<dbReference type="SUPFAM" id="SSF53623">
    <property type="entry name" value="MurD-like peptide ligases, catalytic domain"/>
    <property type="match status" value="1"/>
</dbReference>
<dbReference type="InterPro" id="IPR036615">
    <property type="entry name" value="Mur_ligase_C_dom_sf"/>
</dbReference>
<evidence type="ECO:0000256" key="8">
    <source>
        <dbReference type="RuleBase" id="RU004135"/>
    </source>
</evidence>
<dbReference type="Proteomes" id="UP000293671">
    <property type="component" value="Unassembled WGS sequence"/>
</dbReference>
<protein>
    <recommendedName>
        <fullName evidence="7">UDP-N-acetylmuramoyl-L-alanyl-D-glutamate--2,6-diaminopimelate ligase</fullName>
        <ecNumber evidence="7">6.3.2.13</ecNumber>
    </recommendedName>
    <alternativeName>
        <fullName evidence="7">Meso-A2pm-adding enzyme</fullName>
    </alternativeName>
    <alternativeName>
        <fullName evidence="7">Meso-diaminopimelate-adding enzyme</fullName>
    </alternativeName>
    <alternativeName>
        <fullName evidence="7">UDP-MurNAc-L-Ala-D-Glu:meso-diaminopimelate ligase</fullName>
    </alternativeName>
    <alternativeName>
        <fullName evidence="7">UDP-MurNAc-tripeptide synthetase</fullName>
    </alternativeName>
    <alternativeName>
        <fullName evidence="7">UDP-N-acetylmuramyl-tripeptide synthetase</fullName>
    </alternativeName>
</protein>
<dbReference type="AlphaFoldDB" id="A0A4Q7VG08"/>
<comment type="PTM">
    <text evidence="7">Carboxylation is probably crucial for Mg(2+) binding and, consequently, for the gamma-phosphate positioning of ATP.</text>
</comment>
<dbReference type="OrthoDB" id="9800958at2"/>
<dbReference type="GO" id="GO:0005524">
    <property type="term" value="F:ATP binding"/>
    <property type="evidence" value="ECO:0007669"/>
    <property type="project" value="UniProtKB-UniRule"/>
</dbReference>
<comment type="subcellular location">
    <subcellularLocation>
        <location evidence="7 8">Cytoplasm</location>
    </subcellularLocation>
</comment>
<comment type="pathway">
    <text evidence="7 8">Cell wall biogenesis; peptidoglycan biosynthesis.</text>
</comment>
<feature type="binding site" evidence="7">
    <location>
        <position position="392"/>
    </location>
    <ligand>
        <name>meso-2,6-diaminopimelate</name>
        <dbReference type="ChEBI" id="CHEBI:57791"/>
    </ligand>
</feature>
<evidence type="ECO:0000259" key="9">
    <source>
        <dbReference type="Pfam" id="PF01225"/>
    </source>
</evidence>
<keyword evidence="4 7" id="KW-0573">Peptidoglycan synthesis</keyword>
<dbReference type="NCBIfam" id="NF001126">
    <property type="entry name" value="PRK00139.1-4"/>
    <property type="match status" value="1"/>
</dbReference>
<evidence type="ECO:0000256" key="6">
    <source>
        <dbReference type="ARBA" id="ARBA00023316"/>
    </source>
</evidence>
<keyword evidence="13" id="KW-1185">Reference proteome</keyword>
<dbReference type="Pfam" id="PF01225">
    <property type="entry name" value="Mur_ligase"/>
    <property type="match status" value="1"/>
</dbReference>
<comment type="caution">
    <text evidence="7">Lacks conserved residue(s) required for the propagation of feature annotation.</text>
</comment>
<feature type="binding site" evidence="7">
    <location>
        <begin position="416"/>
        <end position="419"/>
    </location>
    <ligand>
        <name>meso-2,6-diaminopimelate</name>
        <dbReference type="ChEBI" id="CHEBI:57791"/>
    </ligand>
</feature>
<dbReference type="PANTHER" id="PTHR23135:SF4">
    <property type="entry name" value="UDP-N-ACETYLMURAMOYL-L-ALANYL-D-GLUTAMATE--2,6-DIAMINOPIMELATE LIGASE MURE HOMOLOG, CHLOROPLASTIC"/>
    <property type="match status" value="1"/>
</dbReference>
<feature type="binding site" evidence="7">
    <location>
        <position position="467"/>
    </location>
    <ligand>
        <name>meso-2,6-diaminopimelate</name>
        <dbReference type="ChEBI" id="CHEBI:57791"/>
    </ligand>
</feature>
<dbReference type="InterPro" id="IPR035911">
    <property type="entry name" value="MurE/MurF_N"/>
</dbReference>
<feature type="binding site" evidence="7">
    <location>
        <position position="193"/>
    </location>
    <ligand>
        <name>UDP-N-acetyl-alpha-D-muramoyl-L-alanyl-D-glutamate</name>
        <dbReference type="ChEBI" id="CHEBI:83900"/>
    </ligand>
</feature>
<feature type="short sequence motif" description="Meso-diaminopimelate recognition motif" evidence="7">
    <location>
        <begin position="416"/>
        <end position="419"/>
    </location>
</feature>
<comment type="similarity">
    <text evidence="1 7">Belongs to the MurCDEF family. MurE subfamily.</text>
</comment>
<keyword evidence="3 7" id="KW-0133">Cell shape</keyword>
<dbReference type="UniPathway" id="UPA00219"/>
<dbReference type="PANTHER" id="PTHR23135">
    <property type="entry name" value="MUR LIGASE FAMILY MEMBER"/>
    <property type="match status" value="1"/>
</dbReference>
<feature type="binding site" evidence="7">
    <location>
        <position position="27"/>
    </location>
    <ligand>
        <name>UDP-N-acetyl-alpha-D-muramoyl-L-alanyl-D-glutamate</name>
        <dbReference type="ChEBI" id="CHEBI:83900"/>
    </ligand>
</feature>
<reference evidence="12 13" key="1">
    <citation type="submission" date="2019-02" db="EMBL/GenBank/DDBJ databases">
        <title>Genomic Encyclopedia of Type Strains, Phase IV (KMG-IV): sequencing the most valuable type-strain genomes for metagenomic binning, comparative biology and taxonomic classification.</title>
        <authorList>
            <person name="Goeker M."/>
        </authorList>
    </citation>
    <scope>NUCLEOTIDE SEQUENCE [LARGE SCALE GENOMIC DNA]</scope>
    <source>
        <strain evidence="12 13">DSM 19570</strain>
    </source>
</reference>
<name>A0A4Q7VG08_9BURK</name>
<feature type="domain" description="Mur ligase C-terminal" evidence="10">
    <location>
        <begin position="339"/>
        <end position="469"/>
    </location>
</feature>